<accession>A0A917NWB3</accession>
<organism evidence="1 2">
    <name type="scientific">Streptomyces brasiliensis</name>
    <dbReference type="NCBI Taxonomy" id="1954"/>
    <lineage>
        <taxon>Bacteria</taxon>
        <taxon>Bacillati</taxon>
        <taxon>Actinomycetota</taxon>
        <taxon>Actinomycetes</taxon>
        <taxon>Kitasatosporales</taxon>
        <taxon>Streptomycetaceae</taxon>
        <taxon>Streptomyces</taxon>
    </lineage>
</organism>
<dbReference type="Proteomes" id="UP000657574">
    <property type="component" value="Unassembled WGS sequence"/>
</dbReference>
<dbReference type="AlphaFoldDB" id="A0A917NWB3"/>
<comment type="caution">
    <text evidence="1">The sequence shown here is derived from an EMBL/GenBank/DDBJ whole genome shotgun (WGS) entry which is preliminary data.</text>
</comment>
<sequence length="72" mass="7847">MEKVTAGAAGVAACAAGTAKAERARAPETAATVARMRMEFPWWRKRGLGPEPIVESVDSRDQIRDRGDWLYG</sequence>
<proteinExistence type="predicted"/>
<name>A0A917NWB3_9ACTN</name>
<dbReference type="EMBL" id="BMQA01000016">
    <property type="protein sequence ID" value="GGJ31322.1"/>
    <property type="molecule type" value="Genomic_DNA"/>
</dbReference>
<evidence type="ECO:0000313" key="2">
    <source>
        <dbReference type="Proteomes" id="UP000657574"/>
    </source>
</evidence>
<reference evidence="1" key="2">
    <citation type="submission" date="2020-09" db="EMBL/GenBank/DDBJ databases">
        <authorList>
            <person name="Sun Q."/>
            <person name="Ohkuma M."/>
        </authorList>
    </citation>
    <scope>NUCLEOTIDE SEQUENCE</scope>
    <source>
        <strain evidence="1">JCM 3086</strain>
    </source>
</reference>
<evidence type="ECO:0000313" key="1">
    <source>
        <dbReference type="EMBL" id="GGJ31322.1"/>
    </source>
</evidence>
<gene>
    <name evidence="1" type="ORF">GCM10010121_048280</name>
</gene>
<keyword evidence="2" id="KW-1185">Reference proteome</keyword>
<reference evidence="1" key="1">
    <citation type="journal article" date="2014" name="Int. J. Syst. Evol. Microbiol.">
        <title>Complete genome sequence of Corynebacterium casei LMG S-19264T (=DSM 44701T), isolated from a smear-ripened cheese.</title>
        <authorList>
            <consortium name="US DOE Joint Genome Institute (JGI-PGF)"/>
            <person name="Walter F."/>
            <person name="Albersmeier A."/>
            <person name="Kalinowski J."/>
            <person name="Ruckert C."/>
        </authorList>
    </citation>
    <scope>NUCLEOTIDE SEQUENCE</scope>
    <source>
        <strain evidence="1">JCM 3086</strain>
    </source>
</reference>
<protein>
    <submittedName>
        <fullName evidence="1">Uncharacterized protein</fullName>
    </submittedName>
</protein>